<dbReference type="EMBL" id="CM037617">
    <property type="protein sequence ID" value="KAH8005129.1"/>
    <property type="molecule type" value="Genomic_DNA"/>
</dbReference>
<proteinExistence type="predicted"/>
<dbReference type="Proteomes" id="UP000827872">
    <property type="component" value="Linkage Group LG04"/>
</dbReference>
<accession>A0ACB8FIJ4</accession>
<comment type="caution">
    <text evidence="1">The sequence shown here is derived from an EMBL/GenBank/DDBJ whole genome shotgun (WGS) entry which is preliminary data.</text>
</comment>
<name>A0ACB8FIJ4_9SAUR</name>
<organism evidence="1 2">
    <name type="scientific">Sphaerodactylus townsendi</name>
    <dbReference type="NCBI Taxonomy" id="933632"/>
    <lineage>
        <taxon>Eukaryota</taxon>
        <taxon>Metazoa</taxon>
        <taxon>Chordata</taxon>
        <taxon>Craniata</taxon>
        <taxon>Vertebrata</taxon>
        <taxon>Euteleostomi</taxon>
        <taxon>Lepidosauria</taxon>
        <taxon>Squamata</taxon>
        <taxon>Bifurcata</taxon>
        <taxon>Gekkota</taxon>
        <taxon>Sphaerodactylidae</taxon>
        <taxon>Sphaerodactylus</taxon>
    </lineage>
</organism>
<evidence type="ECO:0000313" key="1">
    <source>
        <dbReference type="EMBL" id="KAH8005129.1"/>
    </source>
</evidence>
<protein>
    <submittedName>
        <fullName evidence="1">Uncharacterized protein</fullName>
    </submittedName>
</protein>
<keyword evidence="2" id="KW-1185">Reference proteome</keyword>
<evidence type="ECO:0000313" key="2">
    <source>
        <dbReference type="Proteomes" id="UP000827872"/>
    </source>
</evidence>
<reference evidence="1" key="1">
    <citation type="submission" date="2021-08" db="EMBL/GenBank/DDBJ databases">
        <title>The first chromosome-level gecko genome reveals the dynamic sex chromosomes of Neotropical dwarf geckos (Sphaerodactylidae: Sphaerodactylus).</title>
        <authorList>
            <person name="Pinto B.J."/>
            <person name="Keating S.E."/>
            <person name="Gamble T."/>
        </authorList>
    </citation>
    <scope>NUCLEOTIDE SEQUENCE</scope>
    <source>
        <strain evidence="1">TG3544</strain>
    </source>
</reference>
<sequence>MKCVGVSERTYTVSDPHNIQQSIGSNSLPIQLALQEMWGWMLRFALKEKKMRCTEGPVWNPHRQQLRRGSVTTPDSRSDEASPAGTRTRSLQIPQRGSLPGQTDRAGRVVGRMKPKEVPASLTPIAPNPSHPRGPELPASQQSPNFFSAHKAANSAAPPSLGRAPPPPPGSAPNASLQWPLRASEVTQRATSERALVGLQSRGLKAPSSQGDDAHPLRHSPMASAGRAGGFRQLLPLALQAWLSRV</sequence>
<gene>
    <name evidence="1" type="ORF">K3G42_023831</name>
</gene>